<dbReference type="InterPro" id="IPR027417">
    <property type="entry name" value="P-loop_NTPase"/>
</dbReference>
<dbReference type="Pfam" id="PF06470">
    <property type="entry name" value="SMC_hinge"/>
    <property type="match status" value="1"/>
</dbReference>
<dbReference type="GeneID" id="20315598"/>
<dbReference type="Pfam" id="PF02463">
    <property type="entry name" value="SMC_N"/>
    <property type="match status" value="1"/>
</dbReference>
<dbReference type="SUPFAM" id="SSF56219">
    <property type="entry name" value="DNase I-like"/>
    <property type="match status" value="1"/>
</dbReference>
<keyword evidence="5" id="KW-0498">Mitosis</keyword>
<evidence type="ECO:0000256" key="6">
    <source>
        <dbReference type="ARBA" id="ARBA00023054"/>
    </source>
</evidence>
<sequence length="1598" mass="185057">MIGAHCLVEPNPGRDLERRLLYFSSRIKTRADRRGCPVPIPIVLSDTTPAAFCDVLWVQIPLRGSDSLLLGVVYRSPSSPPEDDQFLTQTLGQLSSNYHFTHLLLVGDFNAPKASWIALQRVESGGPFAAALLEVVQQSAWTQHVAAPTRYRAGQQPSLLDLVITNERHFVDQVTINAPLGHSDHCVLTFDFICYWARNPKPQTRFRDFCRADFSGMRIFLEQVTLGPAPVEEPYGTIVQKVHEADATENPSLDQGVPIRQIIPSENRVDLLLSSAGLHWSSSRLRLETTPVSDLRQRPPDILASPYLLFACDLKSWSSNASALQMDVDAAKQWSSDWHLPLNDEIPMYIKKVIIQGFRSYRDQTCPEEFSSHHNIIVGRNGSGKSNFFQAIQFVLSDEYSHLGNQERQNLLHEGTGPRVISAYVEIIFDNSDMRIPIDKNEVSLRRIIGSKKDQYFLDKKMVTKADVMNMLESAGFSRSNPYYIVKQGKITQLATAPDNQRLKLLREVAGTRVYDERKEESKQIFKESEAKREQISELLNSIEDRLRTLENETKELKEYQHWDRERRALEYTIYDRELKETKKKLEDIQSKREQSSESTAEIRRAAKECADQIEACFFFSLSFTTVSRITSQRLERELRDNRLKEAQMQDEVEQVQASVSDVLQRREQLQLTIADYSATLRGGKSARERAAEELARVREQIQQVERRLAELRPQYKKAKQHEDELANTLSDAEHRRKELFAKQGRVNQFQSRSQRDDWIKDQMKSLAKAIKDKENTISKLTDEIKKDDDRREKLQKDLEVAEENMACVRKELETVSEEQRRLRREKDEIQTDRQTVYREETRIAHELNNARDELARTEHNLRSITGKAILNGLDSVRKVIEIFRDRFGPECDIVQGYHGTLIELIDCPETFYTSVEVTAGSRLFYHVVDNDKQVIRMIAEINKHNLPGEVHFLPINRLCVQEVKYPETTDAIPMISRLNFDDKFRSVMLHIFGKTLICRSIEIGTQMARTKNFDCVTLDGNCGFILNHSEHTHTKIRFVFLTLTGDQVSRKGTLTGGYYDNRLSRLELQKRKQKTEMEIQETENVRENNAKRKEQVDAQINRIIDDIQRKDTVRSKHEMTFDKLKKDIHMWKEELRAKNEAKPQKEGKLSSLRHDLDQMKYTMESYKVELGTDLLSQLSVQEQREVDRLNDKIQELTRQAKEAYKKRITLETEKNEKETQLEHNLLRKQEQLEAEVAEASEQDLQERLAEAEEELRGVERRIEAAQRTVDEVEARLTALLNEQQQLETERERKKQEEKEYAERIQDDQQTLEKMQSKQSQLLKKKEENMKNIRDLGSLPANAFDKFQDKNMKQLFKLLEKANRELKQYSHVNKKALDQFVSHSEEKEKLLKRKEELDKGCQAIKDLMNALDHQKCEAIQLSFKQVSKNFQDIFKRLVPEGRAELVMKMGVREGEGSDEEDDKNDTVLPDVERFTGVGIRVSFTGDSADMRDMNQLSGGQKSLVALTLIFAIQKCDPAPFYLFDEIDAALDAQYRKAVADMIRDLKSEAQFITTTFRPELLESAEKFYGVKFRNKVSHIECVTKEEALDFVEDDQTHG</sequence>
<evidence type="ECO:0000256" key="9">
    <source>
        <dbReference type="SAM" id="Coils"/>
    </source>
</evidence>
<evidence type="ECO:0000256" key="1">
    <source>
        <dbReference type="ARBA" id="ARBA00004123"/>
    </source>
</evidence>
<keyword evidence="4" id="KW-0132">Cell division</keyword>
<dbReference type="FunFam" id="3.40.50.300:FF:000424">
    <property type="entry name" value="Structural maintenance of chromosomes 3"/>
    <property type="match status" value="1"/>
</dbReference>
<dbReference type="OrthoDB" id="431497at2759"/>
<dbReference type="PANTHER" id="PTHR43977">
    <property type="entry name" value="STRUCTURAL MAINTENANCE OF CHROMOSOMES PROTEIN 3"/>
    <property type="match status" value="1"/>
</dbReference>
<keyword evidence="7" id="KW-0539">Nucleus</keyword>
<dbReference type="KEGG" id="ovi:T265_01410"/>
<dbReference type="EMBL" id="KL596633">
    <property type="protein sequence ID" value="KER32533.1"/>
    <property type="molecule type" value="Genomic_DNA"/>
</dbReference>
<comment type="subcellular location">
    <subcellularLocation>
        <location evidence="1">Nucleus</location>
    </subcellularLocation>
</comment>
<reference evidence="11 12" key="1">
    <citation type="submission" date="2013-11" db="EMBL/GenBank/DDBJ databases">
        <title>Opisthorchis viverrini - life in the bile duct.</title>
        <authorList>
            <person name="Young N.D."/>
            <person name="Nagarajan N."/>
            <person name="Lin S.J."/>
            <person name="Korhonen P.K."/>
            <person name="Jex A.R."/>
            <person name="Hall R.S."/>
            <person name="Safavi-Hemami H."/>
            <person name="Kaewkong W."/>
            <person name="Bertrand D."/>
            <person name="Gao S."/>
            <person name="Seet Q."/>
            <person name="Wongkham S."/>
            <person name="Teh B.T."/>
            <person name="Wongkham C."/>
            <person name="Intapan P.M."/>
            <person name="Maleewong W."/>
            <person name="Yang X."/>
            <person name="Hu M."/>
            <person name="Wang Z."/>
            <person name="Hofmann A."/>
            <person name="Sternberg P.W."/>
            <person name="Tan P."/>
            <person name="Wang J."/>
            <person name="Gasser R.B."/>
        </authorList>
    </citation>
    <scope>NUCLEOTIDE SEQUENCE [LARGE SCALE GENOMIC DNA]</scope>
</reference>
<dbReference type="GO" id="GO:0051301">
    <property type="term" value="P:cell division"/>
    <property type="evidence" value="ECO:0007669"/>
    <property type="project" value="UniProtKB-KW"/>
</dbReference>
<feature type="coiled-coil region" evidence="9">
    <location>
        <begin position="688"/>
        <end position="736"/>
    </location>
</feature>
<evidence type="ECO:0000256" key="5">
    <source>
        <dbReference type="ARBA" id="ARBA00022776"/>
    </source>
</evidence>
<dbReference type="InterPro" id="IPR036277">
    <property type="entry name" value="SMC_hinge_sf"/>
</dbReference>
<keyword evidence="8" id="KW-0131">Cell cycle</keyword>
<feature type="coiled-coil region" evidence="9">
    <location>
        <begin position="1064"/>
        <end position="1093"/>
    </location>
</feature>
<dbReference type="Gene3D" id="3.60.10.10">
    <property type="entry name" value="Endonuclease/exonuclease/phosphatase"/>
    <property type="match status" value="1"/>
</dbReference>
<dbReference type="GO" id="GO:0016887">
    <property type="term" value="F:ATP hydrolysis activity"/>
    <property type="evidence" value="ECO:0007669"/>
    <property type="project" value="InterPro"/>
</dbReference>
<dbReference type="Proteomes" id="UP000054324">
    <property type="component" value="Unassembled WGS sequence"/>
</dbReference>
<dbReference type="RefSeq" id="XP_009163700.1">
    <property type="nucleotide sequence ID" value="XM_009165436.1"/>
</dbReference>
<feature type="coiled-coil region" evidence="9">
    <location>
        <begin position="764"/>
        <end position="868"/>
    </location>
</feature>
<feature type="domain" description="SMC hinge" evidence="10">
    <location>
        <begin position="896"/>
        <end position="1009"/>
    </location>
</feature>
<gene>
    <name evidence="11" type="ORF">T265_01410</name>
</gene>
<evidence type="ECO:0000256" key="7">
    <source>
        <dbReference type="ARBA" id="ARBA00023242"/>
    </source>
</evidence>
<evidence type="ECO:0000313" key="12">
    <source>
        <dbReference type="Proteomes" id="UP000054324"/>
    </source>
</evidence>
<dbReference type="InterPro" id="IPR010935">
    <property type="entry name" value="SMC_hinge"/>
</dbReference>
<feature type="coiled-coil region" evidence="9">
    <location>
        <begin position="526"/>
        <end position="599"/>
    </location>
</feature>
<comment type="similarity">
    <text evidence="2">Belongs to the SMC family. SMC3 subfamily.</text>
</comment>
<dbReference type="Gene3D" id="3.30.70.1620">
    <property type="match status" value="1"/>
</dbReference>
<evidence type="ECO:0000256" key="3">
    <source>
        <dbReference type="ARBA" id="ARBA00018690"/>
    </source>
</evidence>
<dbReference type="CTD" id="20315598"/>
<dbReference type="GO" id="GO:0005694">
    <property type="term" value="C:chromosome"/>
    <property type="evidence" value="ECO:0007669"/>
    <property type="project" value="InterPro"/>
</dbReference>
<evidence type="ECO:0000259" key="10">
    <source>
        <dbReference type="SMART" id="SM00968"/>
    </source>
</evidence>
<keyword evidence="12" id="KW-1185">Reference proteome</keyword>
<evidence type="ECO:0000256" key="8">
    <source>
        <dbReference type="ARBA" id="ARBA00023306"/>
    </source>
</evidence>
<evidence type="ECO:0000313" key="11">
    <source>
        <dbReference type="EMBL" id="KER32533.1"/>
    </source>
</evidence>
<evidence type="ECO:0000256" key="2">
    <source>
        <dbReference type="ARBA" id="ARBA00005917"/>
    </source>
</evidence>
<dbReference type="SUPFAM" id="SSF52540">
    <property type="entry name" value="P-loop containing nucleoside triphosphate hydrolases"/>
    <property type="match status" value="2"/>
</dbReference>
<dbReference type="GO" id="GO:0005634">
    <property type="term" value="C:nucleus"/>
    <property type="evidence" value="ECO:0007669"/>
    <property type="project" value="UniProtKB-SubCell"/>
</dbReference>
<name>A0A074ZYJ3_OPIVI</name>
<proteinExistence type="inferred from homology"/>
<dbReference type="SMART" id="SM00968">
    <property type="entry name" value="SMC_hinge"/>
    <property type="match status" value="1"/>
</dbReference>
<protein>
    <recommendedName>
        <fullName evidence="3">Structural maintenance of chromosomes protein 3</fullName>
    </recommendedName>
</protein>
<dbReference type="FunFam" id="3.40.50.300:FF:000370">
    <property type="entry name" value="Structural maintenance of chromosomes 3"/>
    <property type="match status" value="1"/>
</dbReference>
<dbReference type="CDD" id="cd03272">
    <property type="entry name" value="ABC_SMC3_euk"/>
    <property type="match status" value="1"/>
</dbReference>
<feature type="coiled-coil region" evidence="9">
    <location>
        <begin position="1180"/>
        <end position="1325"/>
    </location>
</feature>
<organism evidence="11 12">
    <name type="scientific">Opisthorchis viverrini</name>
    <name type="common">Southeast Asian liver fluke</name>
    <dbReference type="NCBI Taxonomy" id="6198"/>
    <lineage>
        <taxon>Eukaryota</taxon>
        <taxon>Metazoa</taxon>
        <taxon>Spiralia</taxon>
        <taxon>Lophotrochozoa</taxon>
        <taxon>Platyhelminthes</taxon>
        <taxon>Trematoda</taxon>
        <taxon>Digenea</taxon>
        <taxon>Opisthorchiida</taxon>
        <taxon>Opisthorchiata</taxon>
        <taxon>Opisthorchiidae</taxon>
        <taxon>Opisthorchis</taxon>
    </lineage>
</organism>
<dbReference type="Pfam" id="PF14529">
    <property type="entry name" value="Exo_endo_phos_2"/>
    <property type="match status" value="1"/>
</dbReference>
<feature type="coiled-coil region" evidence="9">
    <location>
        <begin position="1352"/>
        <end position="1379"/>
    </location>
</feature>
<evidence type="ECO:0000256" key="4">
    <source>
        <dbReference type="ARBA" id="ARBA00022618"/>
    </source>
</evidence>
<dbReference type="STRING" id="6198.A0A074ZYJ3"/>
<dbReference type="GO" id="GO:0051276">
    <property type="term" value="P:chromosome organization"/>
    <property type="evidence" value="ECO:0007669"/>
    <property type="project" value="InterPro"/>
</dbReference>
<dbReference type="GO" id="GO:0005524">
    <property type="term" value="F:ATP binding"/>
    <property type="evidence" value="ECO:0007669"/>
    <property type="project" value="InterPro"/>
</dbReference>
<dbReference type="Gene3D" id="1.20.1060.20">
    <property type="match status" value="1"/>
</dbReference>
<dbReference type="SUPFAM" id="SSF75553">
    <property type="entry name" value="Smc hinge domain"/>
    <property type="match status" value="2"/>
</dbReference>
<dbReference type="InterPro" id="IPR003395">
    <property type="entry name" value="RecF/RecN/SMC_N"/>
</dbReference>
<dbReference type="InterPro" id="IPR036691">
    <property type="entry name" value="Endo/exonu/phosph_ase_sf"/>
</dbReference>
<dbReference type="Gene3D" id="3.40.50.300">
    <property type="entry name" value="P-loop containing nucleotide triphosphate hydrolases"/>
    <property type="match status" value="2"/>
</dbReference>
<dbReference type="InterPro" id="IPR041741">
    <property type="entry name" value="SMC3_ABC_euk"/>
</dbReference>
<dbReference type="InterPro" id="IPR005135">
    <property type="entry name" value="Endo/exonuclease/phosphatase"/>
</dbReference>
<keyword evidence="6 9" id="KW-0175">Coiled coil</keyword>
<accession>A0A074ZYJ3</accession>